<feature type="domain" description="Cupin type-2" evidence="2">
    <location>
        <begin position="49"/>
        <end position="121"/>
    </location>
</feature>
<accession>L9ZVC1</accession>
<dbReference type="InterPro" id="IPR013096">
    <property type="entry name" value="Cupin_2"/>
</dbReference>
<organism evidence="3 4">
    <name type="scientific">Natrialba hulunbeirensis JCM 10989</name>
    <dbReference type="NCBI Taxonomy" id="1227493"/>
    <lineage>
        <taxon>Archaea</taxon>
        <taxon>Methanobacteriati</taxon>
        <taxon>Methanobacteriota</taxon>
        <taxon>Stenosarchaea group</taxon>
        <taxon>Halobacteria</taxon>
        <taxon>Halobacteriales</taxon>
        <taxon>Natrialbaceae</taxon>
        <taxon>Natrialba</taxon>
    </lineage>
</organism>
<keyword evidence="1" id="KW-0479">Metal-binding</keyword>
<sequence length="141" mass="15757">MVTDSMEYDVVHTDDVPLTDLSEIDEVPPDLQIRAIDDFLPSDHLQLKLWYFEPGEEIQYHAHAEQEELYYVLEGEFSLKLGRSGEEEYVEAGPGTFWVAKPEIGHGHRNVGDEEGVVLAIGAPAVEDPGLDPHELDAADE</sequence>
<dbReference type="SUPFAM" id="SSF51182">
    <property type="entry name" value="RmlC-like cupins"/>
    <property type="match status" value="1"/>
</dbReference>
<dbReference type="InterPro" id="IPR051610">
    <property type="entry name" value="GPI/OXD"/>
</dbReference>
<keyword evidence="4" id="KW-1185">Reference proteome</keyword>
<dbReference type="Pfam" id="PF07883">
    <property type="entry name" value="Cupin_2"/>
    <property type="match status" value="1"/>
</dbReference>
<evidence type="ECO:0000313" key="4">
    <source>
        <dbReference type="Proteomes" id="UP000011519"/>
    </source>
</evidence>
<name>L9ZVC1_9EURY</name>
<dbReference type="InterPro" id="IPR011051">
    <property type="entry name" value="RmlC_Cupin_sf"/>
</dbReference>
<dbReference type="EMBL" id="AOIM01000036">
    <property type="protein sequence ID" value="ELY89522.1"/>
    <property type="molecule type" value="Genomic_DNA"/>
</dbReference>
<evidence type="ECO:0000256" key="1">
    <source>
        <dbReference type="ARBA" id="ARBA00022723"/>
    </source>
</evidence>
<dbReference type="PATRIC" id="fig|1227493.4.peg.2680"/>
<reference evidence="3 4" key="1">
    <citation type="journal article" date="2014" name="PLoS Genet.">
        <title>Phylogenetically driven sequencing of extremely halophilic archaea reveals strategies for static and dynamic osmo-response.</title>
        <authorList>
            <person name="Becker E.A."/>
            <person name="Seitzer P.M."/>
            <person name="Tritt A."/>
            <person name="Larsen D."/>
            <person name="Krusor M."/>
            <person name="Yao A.I."/>
            <person name="Wu D."/>
            <person name="Madern D."/>
            <person name="Eisen J.A."/>
            <person name="Darling A.E."/>
            <person name="Facciotti M.T."/>
        </authorList>
    </citation>
    <scope>NUCLEOTIDE SEQUENCE [LARGE SCALE GENOMIC DNA]</scope>
    <source>
        <strain evidence="3 4">JCM 10989</strain>
    </source>
</reference>
<evidence type="ECO:0000259" key="2">
    <source>
        <dbReference type="Pfam" id="PF07883"/>
    </source>
</evidence>
<evidence type="ECO:0000313" key="3">
    <source>
        <dbReference type="EMBL" id="ELY89522.1"/>
    </source>
</evidence>
<gene>
    <name evidence="3" type="ORF">C483_13388</name>
</gene>
<protein>
    <submittedName>
        <fullName evidence="3">Cupin</fullName>
    </submittedName>
</protein>
<dbReference type="InterPro" id="IPR014710">
    <property type="entry name" value="RmlC-like_jellyroll"/>
</dbReference>
<dbReference type="Proteomes" id="UP000011519">
    <property type="component" value="Unassembled WGS sequence"/>
</dbReference>
<comment type="caution">
    <text evidence="3">The sequence shown here is derived from an EMBL/GenBank/DDBJ whole genome shotgun (WGS) entry which is preliminary data.</text>
</comment>
<dbReference type="Gene3D" id="2.60.120.10">
    <property type="entry name" value="Jelly Rolls"/>
    <property type="match status" value="1"/>
</dbReference>
<dbReference type="AlphaFoldDB" id="L9ZVC1"/>
<dbReference type="PANTHER" id="PTHR35848">
    <property type="entry name" value="OXALATE-BINDING PROTEIN"/>
    <property type="match status" value="1"/>
</dbReference>
<dbReference type="GO" id="GO:0046872">
    <property type="term" value="F:metal ion binding"/>
    <property type="evidence" value="ECO:0007669"/>
    <property type="project" value="UniProtKB-KW"/>
</dbReference>
<proteinExistence type="predicted"/>